<dbReference type="PROSITE" id="PS51257">
    <property type="entry name" value="PROKAR_LIPOPROTEIN"/>
    <property type="match status" value="1"/>
</dbReference>
<name>A0A930UWL7_9ACTN</name>
<dbReference type="AlphaFoldDB" id="A0A930UWL7"/>
<evidence type="ECO:0000313" key="3">
    <source>
        <dbReference type="Proteomes" id="UP000656804"/>
    </source>
</evidence>
<dbReference type="Proteomes" id="UP000656804">
    <property type="component" value="Unassembled WGS sequence"/>
</dbReference>
<comment type="caution">
    <text evidence="2">The sequence shown here is derived from an EMBL/GenBank/DDBJ whole genome shotgun (WGS) entry which is preliminary data.</text>
</comment>
<feature type="signal peptide" evidence="1">
    <location>
        <begin position="1"/>
        <end position="22"/>
    </location>
</feature>
<sequence>MVRARWAGAVALVAVGAMACSAGDGVTGVTGALPARVTLGASQRDACAALLRAVGERDLAGLAPSASDTADTLTWGDDPSLTLVCGVGEPEGFDRYSSCQQVNKVGWYVPPGQLDDPDVAAVATTAGFRPRVSLVVPAQDRGDVSLAALTELSEQVPTYLREVQPCH</sequence>
<keyword evidence="3" id="KW-1185">Reference proteome</keyword>
<dbReference type="RefSeq" id="WP_194501652.1">
    <property type="nucleotide sequence ID" value="NZ_JADIVZ010000001.1"/>
</dbReference>
<evidence type="ECO:0000256" key="1">
    <source>
        <dbReference type="SAM" id="SignalP"/>
    </source>
</evidence>
<evidence type="ECO:0000313" key="2">
    <source>
        <dbReference type="EMBL" id="MBF4160420.1"/>
    </source>
</evidence>
<proteinExistence type="predicted"/>
<keyword evidence="1" id="KW-0732">Signal</keyword>
<reference evidence="2" key="1">
    <citation type="submission" date="2020-11" db="EMBL/GenBank/DDBJ databases">
        <title>Nocardioides sp. CBS4Y-1, whole genome shotgun sequence.</title>
        <authorList>
            <person name="Tuo L."/>
        </authorList>
    </citation>
    <scope>NUCLEOTIDE SEQUENCE</scope>
    <source>
        <strain evidence="2">CBS4Y-1</strain>
    </source>
</reference>
<accession>A0A930UWL7</accession>
<organism evidence="2 3">
    <name type="scientific">Nocardioides acrostichi</name>
    <dbReference type="NCBI Taxonomy" id="2784339"/>
    <lineage>
        <taxon>Bacteria</taxon>
        <taxon>Bacillati</taxon>
        <taxon>Actinomycetota</taxon>
        <taxon>Actinomycetes</taxon>
        <taxon>Propionibacteriales</taxon>
        <taxon>Nocardioidaceae</taxon>
        <taxon>Nocardioides</taxon>
    </lineage>
</organism>
<feature type="chain" id="PRO_5038448010" evidence="1">
    <location>
        <begin position="23"/>
        <end position="167"/>
    </location>
</feature>
<dbReference type="InterPro" id="IPR021903">
    <property type="entry name" value="DUF3515"/>
</dbReference>
<dbReference type="Pfam" id="PF12028">
    <property type="entry name" value="DUF3515"/>
    <property type="match status" value="1"/>
</dbReference>
<gene>
    <name evidence="2" type="ORF">ISG29_01885</name>
</gene>
<dbReference type="EMBL" id="JADIVZ010000001">
    <property type="protein sequence ID" value="MBF4160420.1"/>
    <property type="molecule type" value="Genomic_DNA"/>
</dbReference>
<protein>
    <submittedName>
        <fullName evidence="2">DUF3515 family protein</fullName>
    </submittedName>
</protein>